<accession>A0A0F8JVS3</accession>
<organism evidence="4 5">
    <name type="scientific">Methanosarcina mazei</name>
    <name type="common">Methanosarcina frisia</name>
    <dbReference type="NCBI Taxonomy" id="2209"/>
    <lineage>
        <taxon>Archaea</taxon>
        <taxon>Methanobacteriati</taxon>
        <taxon>Methanobacteriota</taxon>
        <taxon>Stenosarchaea group</taxon>
        <taxon>Methanomicrobia</taxon>
        <taxon>Methanosarcinales</taxon>
        <taxon>Methanosarcinaceae</taxon>
        <taxon>Methanosarcina</taxon>
    </lineage>
</organism>
<dbReference type="EMBL" id="JJPX01000161">
    <property type="protein sequence ID" value="KKH05522.1"/>
    <property type="molecule type" value="Genomic_DNA"/>
</dbReference>
<gene>
    <name evidence="4" type="ORF">DU42_12165</name>
    <name evidence="2" type="ORF">DU57_12280</name>
    <name evidence="3" type="ORF">DU59_07510</name>
</gene>
<comment type="caution">
    <text evidence="4">The sequence shown here is derived from an EMBL/GenBank/DDBJ whole genome shotgun (WGS) entry which is preliminary data.</text>
</comment>
<dbReference type="EMBL" id="JJPS01000158">
    <property type="protein sequence ID" value="KKG87755.1"/>
    <property type="molecule type" value="Genomic_DNA"/>
</dbReference>
<evidence type="ECO:0000313" key="3">
    <source>
        <dbReference type="EMBL" id="KKG87755.1"/>
    </source>
</evidence>
<evidence type="ECO:0000313" key="6">
    <source>
        <dbReference type="Proteomes" id="UP000034409"/>
    </source>
</evidence>
<dbReference type="Proteomes" id="UP000034950">
    <property type="component" value="Unassembled WGS sequence"/>
</dbReference>
<evidence type="ECO:0000313" key="4">
    <source>
        <dbReference type="EMBL" id="KKH05522.1"/>
    </source>
</evidence>
<dbReference type="GeneID" id="24878297"/>
<evidence type="ECO:0000313" key="2">
    <source>
        <dbReference type="EMBL" id="KKG82386.1"/>
    </source>
</evidence>
<evidence type="ECO:0000313" key="7">
    <source>
        <dbReference type="Proteomes" id="UP000034950"/>
    </source>
</evidence>
<reference evidence="5 6" key="1">
    <citation type="journal article" date="2015" name="ISME J.">
        <title>Genomic and phenotypic differentiation among Methanosarcina mazei populations from Columbia River sediment.</title>
        <authorList>
            <person name="Youngblut N.D."/>
            <person name="Wirth J.S."/>
            <person name="Henriksen J.R."/>
            <person name="Smith M."/>
            <person name="Simon H."/>
            <person name="Metcalf W.W."/>
            <person name="Whitaker R.J."/>
        </authorList>
    </citation>
    <scope>NUCLEOTIDE SEQUENCE [LARGE SCALE GENOMIC DNA]</scope>
    <source>
        <strain evidence="2 7">3.H.A.2.6</strain>
        <strain evidence="3 6">3.H.A.2.8</strain>
        <strain evidence="4 5">3.H.M.2.7</strain>
    </source>
</reference>
<proteinExistence type="predicted"/>
<feature type="domain" description="HEPN" evidence="1">
    <location>
        <begin position="21"/>
        <end position="117"/>
    </location>
</feature>
<evidence type="ECO:0000259" key="1">
    <source>
        <dbReference type="Pfam" id="PF05168"/>
    </source>
</evidence>
<protein>
    <recommendedName>
        <fullName evidence="1">HEPN domain-containing protein</fullName>
    </recommendedName>
</protein>
<dbReference type="EMBL" id="JJPR01000157">
    <property type="protein sequence ID" value="KKG82386.1"/>
    <property type="molecule type" value="Genomic_DNA"/>
</dbReference>
<sequence length="118" mass="13534">MAFDPCLLLSLSSALSEDTNYEDESKYRTSISRAYYAAFLVARSYLESAGYNFPLDSNVHKKVIDYMKDKNSFISNLLFNLRDRRNNADYNLDAQIKKGITISSIKSAQMVIDEIRKL</sequence>
<dbReference type="Pfam" id="PF05168">
    <property type="entry name" value="HEPN"/>
    <property type="match status" value="1"/>
</dbReference>
<dbReference type="Proteomes" id="UP000034409">
    <property type="component" value="Unassembled WGS sequence"/>
</dbReference>
<evidence type="ECO:0000313" key="5">
    <source>
        <dbReference type="Proteomes" id="UP000034387"/>
    </source>
</evidence>
<dbReference type="Proteomes" id="UP000034387">
    <property type="component" value="Unassembled WGS sequence"/>
</dbReference>
<name>A0A0F8JVS3_METMZ</name>
<dbReference type="PATRIC" id="fig|2209.44.peg.2665"/>
<dbReference type="Gene3D" id="1.20.120.330">
    <property type="entry name" value="Nucleotidyltransferases domain 2"/>
    <property type="match status" value="1"/>
</dbReference>
<dbReference type="RefSeq" id="WP_048039376.1">
    <property type="nucleotide sequence ID" value="NZ_CP187260.1"/>
</dbReference>
<dbReference type="AlphaFoldDB" id="A0A0F8JVS3"/>
<dbReference type="InterPro" id="IPR007842">
    <property type="entry name" value="HEPN_dom"/>
</dbReference>